<dbReference type="InterPro" id="IPR009057">
    <property type="entry name" value="Homeodomain-like_sf"/>
</dbReference>
<evidence type="ECO:0000256" key="2">
    <source>
        <dbReference type="PROSITE-ProRule" id="PRU00335"/>
    </source>
</evidence>
<accession>A0A934MP36</accession>
<comment type="caution">
    <text evidence="4">The sequence shown here is derived from an EMBL/GenBank/DDBJ whole genome shotgun (WGS) entry which is preliminary data.</text>
</comment>
<dbReference type="SUPFAM" id="SSF46689">
    <property type="entry name" value="Homeodomain-like"/>
    <property type="match status" value="1"/>
</dbReference>
<gene>
    <name evidence="4" type="ORF">JFN88_01725</name>
</gene>
<dbReference type="RefSeq" id="WP_199017566.1">
    <property type="nucleotide sequence ID" value="NZ_JAELUP010000004.1"/>
</dbReference>
<dbReference type="InterPro" id="IPR036271">
    <property type="entry name" value="Tet_transcr_reg_TetR-rel_C_sf"/>
</dbReference>
<dbReference type="InterPro" id="IPR001647">
    <property type="entry name" value="HTH_TetR"/>
</dbReference>
<dbReference type="Proteomes" id="UP000640274">
    <property type="component" value="Unassembled WGS sequence"/>
</dbReference>
<keyword evidence="5" id="KW-1185">Reference proteome</keyword>
<reference evidence="4" key="1">
    <citation type="submission" date="2020-12" db="EMBL/GenBank/DDBJ databases">
        <authorList>
            <person name="Huq M.A."/>
        </authorList>
    </citation>
    <scope>NUCLEOTIDE SEQUENCE</scope>
    <source>
        <strain evidence="4">MAHUQ-46</strain>
    </source>
</reference>
<dbReference type="Pfam" id="PF00440">
    <property type="entry name" value="TetR_N"/>
    <property type="match status" value="1"/>
</dbReference>
<dbReference type="PROSITE" id="PS50977">
    <property type="entry name" value="HTH_TETR_2"/>
    <property type="match status" value="1"/>
</dbReference>
<dbReference type="Gene3D" id="1.10.10.60">
    <property type="entry name" value="Homeodomain-like"/>
    <property type="match status" value="1"/>
</dbReference>
<evidence type="ECO:0000259" key="3">
    <source>
        <dbReference type="PROSITE" id="PS50977"/>
    </source>
</evidence>
<evidence type="ECO:0000256" key="1">
    <source>
        <dbReference type="ARBA" id="ARBA00023125"/>
    </source>
</evidence>
<feature type="DNA-binding region" description="H-T-H motif" evidence="2">
    <location>
        <begin position="43"/>
        <end position="62"/>
    </location>
</feature>
<dbReference type="AlphaFoldDB" id="A0A934MP36"/>
<protein>
    <submittedName>
        <fullName evidence="4">TetR/AcrR family transcriptional regulator</fullName>
    </submittedName>
</protein>
<dbReference type="InterPro" id="IPR050624">
    <property type="entry name" value="HTH-type_Tx_Regulator"/>
</dbReference>
<dbReference type="GO" id="GO:0003677">
    <property type="term" value="F:DNA binding"/>
    <property type="evidence" value="ECO:0007669"/>
    <property type="project" value="UniProtKB-UniRule"/>
</dbReference>
<dbReference type="PANTHER" id="PTHR43479:SF11">
    <property type="entry name" value="ACREF_ENVCD OPERON REPRESSOR-RELATED"/>
    <property type="match status" value="1"/>
</dbReference>
<dbReference type="EMBL" id="JAELUP010000004">
    <property type="protein sequence ID" value="MBJ6360039.1"/>
    <property type="molecule type" value="Genomic_DNA"/>
</dbReference>
<feature type="domain" description="HTH tetR-type" evidence="3">
    <location>
        <begin position="20"/>
        <end position="80"/>
    </location>
</feature>
<name>A0A934MP36_9BACL</name>
<dbReference type="PANTHER" id="PTHR43479">
    <property type="entry name" value="ACREF/ENVCD OPERON REPRESSOR-RELATED"/>
    <property type="match status" value="1"/>
</dbReference>
<dbReference type="PRINTS" id="PR00455">
    <property type="entry name" value="HTHTETR"/>
</dbReference>
<proteinExistence type="predicted"/>
<keyword evidence="1 2" id="KW-0238">DNA-binding</keyword>
<evidence type="ECO:0000313" key="5">
    <source>
        <dbReference type="Proteomes" id="UP000640274"/>
    </source>
</evidence>
<organism evidence="4 5">
    <name type="scientific">Paenibacillus roseus</name>
    <dbReference type="NCBI Taxonomy" id="2798579"/>
    <lineage>
        <taxon>Bacteria</taxon>
        <taxon>Bacillati</taxon>
        <taxon>Bacillota</taxon>
        <taxon>Bacilli</taxon>
        <taxon>Bacillales</taxon>
        <taxon>Paenibacillaceae</taxon>
        <taxon>Paenibacillus</taxon>
    </lineage>
</organism>
<dbReference type="SUPFAM" id="SSF48498">
    <property type="entry name" value="Tetracyclin repressor-like, C-terminal domain"/>
    <property type="match status" value="1"/>
</dbReference>
<evidence type="ECO:0000313" key="4">
    <source>
        <dbReference type="EMBL" id="MBJ6360039.1"/>
    </source>
</evidence>
<dbReference type="Gene3D" id="1.10.357.10">
    <property type="entry name" value="Tetracycline Repressor, domain 2"/>
    <property type="match status" value="1"/>
</dbReference>
<sequence>MRKEYLFEIMWKENLDQHRTQRREDIINTAKSLFMERSLTEVTLKDIVEACGISKVTFYKYFTSIDEIIFEVEIDILSQWVNRIRETKLEGSNSYERLAYLLKVQLLEADIKMVRFTAMFDTLYQNNYPTPELEKKFRAYLQGGSHPFVSLIQSGIQDGSMRQDMDAREIGYTISNIVMASLHRNLLRGKLLELDQKVKNSVVMQNTMDMILNFVKVPSETQA</sequence>